<feature type="domain" description="Plastocyanin-like" evidence="8">
    <location>
        <begin position="33"/>
        <end position="147"/>
    </location>
</feature>
<reference evidence="9" key="1">
    <citation type="submission" date="2022-07" db="EMBL/GenBank/DDBJ databases">
        <title>Phylogenomic reconstructions and comparative analyses of Kickxellomycotina fungi.</title>
        <authorList>
            <person name="Reynolds N.K."/>
            <person name="Stajich J.E."/>
            <person name="Barry K."/>
            <person name="Grigoriev I.V."/>
            <person name="Crous P."/>
            <person name="Smith M.E."/>
        </authorList>
    </citation>
    <scope>NUCLEOTIDE SEQUENCE</scope>
    <source>
        <strain evidence="9">NRRL 1566</strain>
    </source>
</reference>
<evidence type="ECO:0000256" key="4">
    <source>
        <dbReference type="ARBA" id="ARBA00023008"/>
    </source>
</evidence>
<evidence type="ECO:0000256" key="1">
    <source>
        <dbReference type="ARBA" id="ARBA00010609"/>
    </source>
</evidence>
<comment type="caution">
    <text evidence="9">The sequence shown here is derived from an EMBL/GenBank/DDBJ whole genome shotgun (WGS) entry which is preliminary data.</text>
</comment>
<dbReference type="PANTHER" id="PTHR11709:SF361">
    <property type="entry name" value="IRON TRANSPORT MULTICOPPER OXIDASE FET3"/>
    <property type="match status" value="1"/>
</dbReference>
<keyword evidence="2" id="KW-0479">Metal-binding</keyword>
<dbReference type="Pfam" id="PF00394">
    <property type="entry name" value="Cu-oxidase"/>
    <property type="match status" value="1"/>
</dbReference>
<gene>
    <name evidence="9" type="primary">FET3_15</name>
    <name evidence="9" type="ORF">IWW36_004942</name>
</gene>
<feature type="region of interest" description="Disordered" evidence="5">
    <location>
        <begin position="507"/>
        <end position="528"/>
    </location>
</feature>
<evidence type="ECO:0000313" key="9">
    <source>
        <dbReference type="EMBL" id="KAJ2845061.1"/>
    </source>
</evidence>
<dbReference type="OrthoDB" id="2121828at2759"/>
<dbReference type="GO" id="GO:0016491">
    <property type="term" value="F:oxidoreductase activity"/>
    <property type="evidence" value="ECO:0007669"/>
    <property type="project" value="UniProtKB-KW"/>
</dbReference>
<dbReference type="AlphaFoldDB" id="A0A9W8IB71"/>
<dbReference type="InterPro" id="IPR011707">
    <property type="entry name" value="Cu-oxidase-like_N"/>
</dbReference>
<evidence type="ECO:0000256" key="3">
    <source>
        <dbReference type="ARBA" id="ARBA00023002"/>
    </source>
</evidence>
<keyword evidence="3" id="KW-0560">Oxidoreductase</keyword>
<dbReference type="Gene3D" id="2.60.40.420">
    <property type="entry name" value="Cupredoxins - blue copper proteins"/>
    <property type="match status" value="3"/>
</dbReference>
<feature type="compositionally biased region" description="Polar residues" evidence="5">
    <location>
        <begin position="512"/>
        <end position="528"/>
    </location>
</feature>
<evidence type="ECO:0000259" key="8">
    <source>
        <dbReference type="Pfam" id="PF07732"/>
    </source>
</evidence>
<sequence length="553" mass="62806">MFGLRADILCYASAMMLRIGADGMVIEHFWTIEPVEYTMEGLFTRTAIGINGQWPIPGIEATIGDTLVIHATNKLNEPTSLHSHGLFQNGTVFYDGAYMVSECGIAPNSSFTYRIPLQQAGTYWIHSHSKQQSTDGLRTSLVIRDPREQYEFDEEIILTLQDWFRQPAHEMLKQFRSPDPRVRFTPAVPYGIIGGECANRKRILFKPNRTYRLRLINIGSSFDFHFSIASHVLRLIEVDGVLVCERLTHGVTVGVGQRASVLVTALNSTDHNYEFRADMYTDLLQMPRYNPLNYTGVVQYSEEASLKSDTCERWLCINDLDLEPLDGELALEPTTFISLDAYSGVFSDQTFRHSFNNHSYAPPKIPTALTALSMATQERAYDPAVYGPQTNAYVLRHMDVVQITLTNHDYYSHPFHLHGHTFQIIEVGSLRSRQSKLSMNSPVRRDTFVLKGGHYAILRFRADNPGVWLFHCHINWHIDLGLAMTFVEAPELIPKVPEMLRENCIAQGIPTGGSNEQDNEPTPYTDQFESYDPPSGWKLVSYFLNGNYDTIEE</sequence>
<feature type="domain" description="Plastocyanin-like" evidence="6">
    <location>
        <begin position="154"/>
        <end position="301"/>
    </location>
</feature>
<keyword evidence="4" id="KW-0186">Copper</keyword>
<keyword evidence="10" id="KW-1185">Reference proteome</keyword>
<evidence type="ECO:0000259" key="6">
    <source>
        <dbReference type="Pfam" id="PF00394"/>
    </source>
</evidence>
<dbReference type="EMBL" id="JANBUW010000902">
    <property type="protein sequence ID" value="KAJ2845061.1"/>
    <property type="molecule type" value="Genomic_DNA"/>
</dbReference>
<name>A0A9W8IB71_9FUNG</name>
<dbReference type="Proteomes" id="UP001139887">
    <property type="component" value="Unassembled WGS sequence"/>
</dbReference>
<feature type="domain" description="Plastocyanin-like" evidence="7">
    <location>
        <begin position="361"/>
        <end position="490"/>
    </location>
</feature>
<dbReference type="GO" id="GO:0005507">
    <property type="term" value="F:copper ion binding"/>
    <property type="evidence" value="ECO:0007669"/>
    <property type="project" value="InterPro"/>
</dbReference>
<dbReference type="InterPro" id="IPR002355">
    <property type="entry name" value="Cu_oxidase_Cu_BS"/>
</dbReference>
<dbReference type="InterPro" id="IPR008972">
    <property type="entry name" value="Cupredoxin"/>
</dbReference>
<dbReference type="PANTHER" id="PTHR11709">
    <property type="entry name" value="MULTI-COPPER OXIDASE"/>
    <property type="match status" value="1"/>
</dbReference>
<dbReference type="InterPro" id="IPR011706">
    <property type="entry name" value="Cu-oxidase_C"/>
</dbReference>
<evidence type="ECO:0000313" key="10">
    <source>
        <dbReference type="Proteomes" id="UP001139887"/>
    </source>
</evidence>
<protein>
    <submittedName>
        <fullName evidence="9">Ferroxidase fet3</fullName>
    </submittedName>
</protein>
<dbReference type="SUPFAM" id="SSF49503">
    <property type="entry name" value="Cupredoxins"/>
    <property type="match status" value="3"/>
</dbReference>
<comment type="similarity">
    <text evidence="1">Belongs to the multicopper oxidase family.</text>
</comment>
<accession>A0A9W8IB71</accession>
<organism evidence="9 10">
    <name type="scientific">Coemansia brasiliensis</name>
    <dbReference type="NCBI Taxonomy" id="2650707"/>
    <lineage>
        <taxon>Eukaryota</taxon>
        <taxon>Fungi</taxon>
        <taxon>Fungi incertae sedis</taxon>
        <taxon>Zoopagomycota</taxon>
        <taxon>Kickxellomycotina</taxon>
        <taxon>Kickxellomycetes</taxon>
        <taxon>Kickxellales</taxon>
        <taxon>Kickxellaceae</taxon>
        <taxon>Coemansia</taxon>
    </lineage>
</organism>
<dbReference type="InterPro" id="IPR001117">
    <property type="entry name" value="Cu-oxidase_2nd"/>
</dbReference>
<proteinExistence type="inferred from homology"/>
<evidence type="ECO:0000256" key="2">
    <source>
        <dbReference type="ARBA" id="ARBA00022723"/>
    </source>
</evidence>
<dbReference type="Pfam" id="PF07731">
    <property type="entry name" value="Cu-oxidase_2"/>
    <property type="match status" value="1"/>
</dbReference>
<dbReference type="Pfam" id="PF07732">
    <property type="entry name" value="Cu-oxidase_3"/>
    <property type="match status" value="1"/>
</dbReference>
<dbReference type="PROSITE" id="PS00080">
    <property type="entry name" value="MULTICOPPER_OXIDASE2"/>
    <property type="match status" value="1"/>
</dbReference>
<evidence type="ECO:0000256" key="5">
    <source>
        <dbReference type="SAM" id="MobiDB-lite"/>
    </source>
</evidence>
<dbReference type="InterPro" id="IPR045087">
    <property type="entry name" value="Cu-oxidase_fam"/>
</dbReference>
<evidence type="ECO:0000259" key="7">
    <source>
        <dbReference type="Pfam" id="PF07731"/>
    </source>
</evidence>